<organism evidence="3 4">
    <name type="scientific">Araneus ventricosus</name>
    <name type="common">Orbweaver spider</name>
    <name type="synonym">Epeira ventricosa</name>
    <dbReference type="NCBI Taxonomy" id="182803"/>
    <lineage>
        <taxon>Eukaryota</taxon>
        <taxon>Metazoa</taxon>
        <taxon>Ecdysozoa</taxon>
        <taxon>Arthropoda</taxon>
        <taxon>Chelicerata</taxon>
        <taxon>Arachnida</taxon>
        <taxon>Araneae</taxon>
        <taxon>Araneomorphae</taxon>
        <taxon>Entelegynae</taxon>
        <taxon>Araneoidea</taxon>
        <taxon>Araneidae</taxon>
        <taxon>Araneus</taxon>
    </lineage>
</organism>
<dbReference type="EMBL" id="BGPR01285877">
    <property type="protein sequence ID" value="GBN34910.1"/>
    <property type="molecule type" value="Genomic_DNA"/>
</dbReference>
<keyword evidence="4" id="KW-1185">Reference proteome</keyword>
<evidence type="ECO:0000313" key="3">
    <source>
        <dbReference type="EMBL" id="GBN34910.1"/>
    </source>
</evidence>
<accession>A0A4Y2N8D3</accession>
<reference evidence="3 4" key="1">
    <citation type="journal article" date="2019" name="Sci. Rep.">
        <title>Orb-weaving spider Araneus ventricosus genome elucidates the spidroin gene catalogue.</title>
        <authorList>
            <person name="Kono N."/>
            <person name="Nakamura H."/>
            <person name="Ohtoshi R."/>
            <person name="Moran D.A.P."/>
            <person name="Shinohara A."/>
            <person name="Yoshida Y."/>
            <person name="Fujiwara M."/>
            <person name="Mori M."/>
            <person name="Tomita M."/>
            <person name="Arakawa K."/>
        </authorList>
    </citation>
    <scope>NUCLEOTIDE SEQUENCE [LARGE SCALE GENOMIC DNA]</scope>
</reference>
<dbReference type="EMBL" id="BGPR01285788">
    <property type="protein sequence ID" value="GBN34705.1"/>
    <property type="molecule type" value="Genomic_DNA"/>
</dbReference>
<dbReference type="Proteomes" id="UP000499080">
    <property type="component" value="Unassembled WGS sequence"/>
</dbReference>
<name>A0A4Y2N8D3_ARAVE</name>
<dbReference type="EMBL" id="BGPR01285814">
    <property type="protein sequence ID" value="GBN34773.1"/>
    <property type="molecule type" value="Genomic_DNA"/>
</dbReference>
<sequence length="76" mass="8820">MHQGYIETDLAILKHAQMTRMTPERHPRHNFPHHTNGDGLTFNRFNVHLGTGQYTCWISYKFESGILNLPVPKLGF</sequence>
<evidence type="ECO:0000313" key="1">
    <source>
        <dbReference type="EMBL" id="GBN34705.1"/>
    </source>
</evidence>
<evidence type="ECO:0000313" key="4">
    <source>
        <dbReference type="Proteomes" id="UP000499080"/>
    </source>
</evidence>
<proteinExistence type="predicted"/>
<comment type="caution">
    <text evidence="3">The sequence shown here is derived from an EMBL/GenBank/DDBJ whole genome shotgun (WGS) entry which is preliminary data.</text>
</comment>
<evidence type="ECO:0000313" key="2">
    <source>
        <dbReference type="EMBL" id="GBN34773.1"/>
    </source>
</evidence>
<gene>
    <name evidence="3" type="ORF">AVEN_160665_1</name>
    <name evidence="1" type="ORF">AVEN_241612_1</name>
    <name evidence="2" type="ORF">AVEN_268733_1</name>
</gene>
<protein>
    <submittedName>
        <fullName evidence="3">Uncharacterized protein</fullName>
    </submittedName>
</protein>
<dbReference type="AlphaFoldDB" id="A0A4Y2N8D3"/>